<comment type="caution">
    <text evidence="3">The sequence shown here is derived from an EMBL/GenBank/DDBJ whole genome shotgun (WGS) entry which is preliminary data.</text>
</comment>
<reference evidence="3" key="1">
    <citation type="submission" date="2020-11" db="EMBL/GenBank/DDBJ databases">
        <title>Isolation and identification of active actinomycetes.</title>
        <authorList>
            <person name="Yu B."/>
        </authorList>
    </citation>
    <scope>NUCLEOTIDE SEQUENCE</scope>
    <source>
        <strain evidence="3">NEAU-YB345</strain>
    </source>
</reference>
<evidence type="ECO:0000313" key="4">
    <source>
        <dbReference type="Proteomes" id="UP000657385"/>
    </source>
</evidence>
<keyword evidence="2" id="KW-0560">Oxidoreductase</keyword>
<dbReference type="PANTHER" id="PTHR24321">
    <property type="entry name" value="DEHYDROGENASES, SHORT CHAIN"/>
    <property type="match status" value="1"/>
</dbReference>
<dbReference type="FunFam" id="3.40.50.720:FF:000084">
    <property type="entry name" value="Short-chain dehydrogenase reductase"/>
    <property type="match status" value="1"/>
</dbReference>
<evidence type="ECO:0000256" key="1">
    <source>
        <dbReference type="ARBA" id="ARBA00006484"/>
    </source>
</evidence>
<accession>A0A931FGN1</accession>
<name>A0A931FGN1_9ACTN</name>
<dbReference type="SUPFAM" id="SSF51735">
    <property type="entry name" value="NAD(P)-binding Rossmann-fold domains"/>
    <property type="match status" value="1"/>
</dbReference>
<dbReference type="InterPro" id="IPR036291">
    <property type="entry name" value="NAD(P)-bd_dom_sf"/>
</dbReference>
<sequence>MITGASSGIGAAAAHLFAAEGAAVVLTARRAELLEKTCAEIHAAGGRAIAAPGDVTRAQDMRDVVDKAVNAFGGLDAAFNNAGWTSTGTAFHEIADDEYDRIIDVNQRGVWNAMRAQIAAMLALGSGGAIVNTSSVAGVRATGVAAPYIAAKHAVIGLTRAAADEYGARGIRANALVVGSTGTELMQETLARTPELYGPFTERAIQHRLAAPREVAEAAAWLCSDRSSFITAAAIPVDGGWTAR</sequence>
<dbReference type="RefSeq" id="WP_196198023.1">
    <property type="nucleotide sequence ID" value="NZ_JADPRT010000018.1"/>
</dbReference>
<dbReference type="EMBL" id="JADPRT010000018">
    <property type="protein sequence ID" value="MBF9072798.1"/>
    <property type="molecule type" value="Genomic_DNA"/>
</dbReference>
<dbReference type="GO" id="GO:0016491">
    <property type="term" value="F:oxidoreductase activity"/>
    <property type="evidence" value="ECO:0007669"/>
    <property type="project" value="UniProtKB-KW"/>
</dbReference>
<evidence type="ECO:0000256" key="2">
    <source>
        <dbReference type="ARBA" id="ARBA00023002"/>
    </source>
</evidence>
<dbReference type="Pfam" id="PF13561">
    <property type="entry name" value="adh_short_C2"/>
    <property type="match status" value="1"/>
</dbReference>
<evidence type="ECO:0000313" key="3">
    <source>
        <dbReference type="EMBL" id="MBF9072798.1"/>
    </source>
</evidence>
<dbReference type="Proteomes" id="UP000657385">
    <property type="component" value="Unassembled WGS sequence"/>
</dbReference>
<gene>
    <name evidence="3" type="ORF">I2501_32760</name>
</gene>
<dbReference type="CDD" id="cd05233">
    <property type="entry name" value="SDR_c"/>
    <property type="match status" value="1"/>
</dbReference>
<dbReference type="AlphaFoldDB" id="A0A931FGN1"/>
<comment type="similarity">
    <text evidence="1">Belongs to the short-chain dehydrogenases/reductases (SDR) family.</text>
</comment>
<dbReference type="InterPro" id="IPR002347">
    <property type="entry name" value="SDR_fam"/>
</dbReference>
<dbReference type="PRINTS" id="PR00081">
    <property type="entry name" value="GDHRDH"/>
</dbReference>
<keyword evidence="4" id="KW-1185">Reference proteome</keyword>
<protein>
    <submittedName>
        <fullName evidence="3">SDR family oxidoreductase</fullName>
    </submittedName>
</protein>
<dbReference type="PANTHER" id="PTHR24321:SF8">
    <property type="entry name" value="ESTRADIOL 17-BETA-DEHYDROGENASE 8-RELATED"/>
    <property type="match status" value="1"/>
</dbReference>
<proteinExistence type="inferred from homology"/>
<dbReference type="PRINTS" id="PR00080">
    <property type="entry name" value="SDRFAMILY"/>
</dbReference>
<dbReference type="Gene3D" id="3.40.50.720">
    <property type="entry name" value="NAD(P)-binding Rossmann-like Domain"/>
    <property type="match status" value="1"/>
</dbReference>
<organism evidence="3 4">
    <name type="scientific">Streptacidiphilus fuscans</name>
    <dbReference type="NCBI Taxonomy" id="2789292"/>
    <lineage>
        <taxon>Bacteria</taxon>
        <taxon>Bacillati</taxon>
        <taxon>Actinomycetota</taxon>
        <taxon>Actinomycetes</taxon>
        <taxon>Kitasatosporales</taxon>
        <taxon>Streptomycetaceae</taxon>
        <taxon>Streptacidiphilus</taxon>
    </lineage>
</organism>